<protein>
    <submittedName>
        <fullName evidence="2">Uncharacterized protein</fullName>
    </submittedName>
</protein>
<evidence type="ECO:0000313" key="2">
    <source>
        <dbReference type="EMBL" id="GIY94026.1"/>
    </source>
</evidence>
<evidence type="ECO:0000256" key="1">
    <source>
        <dbReference type="SAM" id="MobiDB-lite"/>
    </source>
</evidence>
<comment type="caution">
    <text evidence="2">The sequence shown here is derived from an EMBL/GenBank/DDBJ whole genome shotgun (WGS) entry which is preliminary data.</text>
</comment>
<proteinExistence type="predicted"/>
<sequence length="138" mass="15492">MRQYHVLPAPSERPAAQRIQDDPSTISGDPNDFAPERASWPVLHQGFPGCFLGSGLWLLVLNHHSAYRIENLKETSLPTYEECSGLDLGLFQGSFQGLVSLIENQLGPFPVHAPQVDWTVPLFNVVPNRWRHTHRALS</sequence>
<dbReference type="EMBL" id="BPLR01000341">
    <property type="protein sequence ID" value="GIY94026.1"/>
    <property type="molecule type" value="Genomic_DNA"/>
</dbReference>
<organism evidence="2 3">
    <name type="scientific">Caerostris extrusa</name>
    <name type="common">Bark spider</name>
    <name type="synonym">Caerostris bankana</name>
    <dbReference type="NCBI Taxonomy" id="172846"/>
    <lineage>
        <taxon>Eukaryota</taxon>
        <taxon>Metazoa</taxon>
        <taxon>Ecdysozoa</taxon>
        <taxon>Arthropoda</taxon>
        <taxon>Chelicerata</taxon>
        <taxon>Arachnida</taxon>
        <taxon>Araneae</taxon>
        <taxon>Araneomorphae</taxon>
        <taxon>Entelegynae</taxon>
        <taxon>Araneoidea</taxon>
        <taxon>Araneidae</taxon>
        <taxon>Caerostris</taxon>
    </lineage>
</organism>
<reference evidence="2 3" key="1">
    <citation type="submission" date="2021-06" db="EMBL/GenBank/DDBJ databases">
        <title>Caerostris extrusa draft genome.</title>
        <authorList>
            <person name="Kono N."/>
            <person name="Arakawa K."/>
        </authorList>
    </citation>
    <scope>NUCLEOTIDE SEQUENCE [LARGE SCALE GENOMIC DNA]</scope>
</reference>
<feature type="region of interest" description="Disordered" evidence="1">
    <location>
        <begin position="1"/>
        <end position="31"/>
    </location>
</feature>
<evidence type="ECO:0000313" key="3">
    <source>
        <dbReference type="Proteomes" id="UP001054945"/>
    </source>
</evidence>
<accession>A0AAV4XFM1</accession>
<gene>
    <name evidence="2" type="ORF">CEXT_215581</name>
</gene>
<name>A0AAV4XFM1_CAEEX</name>
<dbReference type="AlphaFoldDB" id="A0AAV4XFM1"/>
<keyword evidence="3" id="KW-1185">Reference proteome</keyword>
<dbReference type="Proteomes" id="UP001054945">
    <property type="component" value="Unassembled WGS sequence"/>
</dbReference>